<name>A0ABW2XUB5_9ACTN</name>
<reference evidence="3" key="1">
    <citation type="journal article" date="2019" name="Int. J. Syst. Evol. Microbiol.">
        <title>The Global Catalogue of Microorganisms (GCM) 10K type strain sequencing project: providing services to taxonomists for standard genome sequencing and annotation.</title>
        <authorList>
            <consortium name="The Broad Institute Genomics Platform"/>
            <consortium name="The Broad Institute Genome Sequencing Center for Infectious Disease"/>
            <person name="Wu L."/>
            <person name="Ma J."/>
        </authorList>
    </citation>
    <scope>NUCLEOTIDE SEQUENCE [LARGE SCALE GENOMIC DNA]</scope>
    <source>
        <strain evidence="3">JCM 9371</strain>
    </source>
</reference>
<feature type="domain" description="DUF397" evidence="1">
    <location>
        <begin position="10"/>
        <end position="63"/>
    </location>
</feature>
<dbReference type="EMBL" id="JBHTGP010000013">
    <property type="protein sequence ID" value="MFD0687866.1"/>
    <property type="molecule type" value="Genomic_DNA"/>
</dbReference>
<accession>A0ABW2XUB5</accession>
<gene>
    <name evidence="2" type="ORF">ACFQZM_25450</name>
</gene>
<dbReference type="RefSeq" id="WP_242619206.1">
    <property type="nucleotide sequence ID" value="NZ_CAACUY010000043.1"/>
</dbReference>
<organism evidence="2 3">
    <name type="scientific">Actinomadura fibrosa</name>
    <dbReference type="NCBI Taxonomy" id="111802"/>
    <lineage>
        <taxon>Bacteria</taxon>
        <taxon>Bacillati</taxon>
        <taxon>Actinomycetota</taxon>
        <taxon>Actinomycetes</taxon>
        <taxon>Streptosporangiales</taxon>
        <taxon>Thermomonosporaceae</taxon>
        <taxon>Actinomadura</taxon>
    </lineage>
</organism>
<evidence type="ECO:0000313" key="2">
    <source>
        <dbReference type="EMBL" id="MFD0687866.1"/>
    </source>
</evidence>
<dbReference type="InterPro" id="IPR007278">
    <property type="entry name" value="DUF397"/>
</dbReference>
<proteinExistence type="predicted"/>
<dbReference type="Pfam" id="PF04149">
    <property type="entry name" value="DUF397"/>
    <property type="match status" value="1"/>
</dbReference>
<dbReference type="Proteomes" id="UP001597063">
    <property type="component" value="Unassembled WGS sequence"/>
</dbReference>
<protein>
    <submittedName>
        <fullName evidence="2">DUF397 domain-containing protein</fullName>
    </submittedName>
</protein>
<keyword evidence="3" id="KW-1185">Reference proteome</keyword>
<comment type="caution">
    <text evidence="2">The sequence shown here is derived from an EMBL/GenBank/DDBJ whole genome shotgun (WGS) entry which is preliminary data.</text>
</comment>
<evidence type="ECO:0000313" key="3">
    <source>
        <dbReference type="Proteomes" id="UP001597063"/>
    </source>
</evidence>
<sequence>MNVEATMPVEWRKSSYSGGVSDEHCVEVGRLARAIGVRDSKDVGGGHLHLSAAEFSSLVARIKEGAER</sequence>
<evidence type="ECO:0000259" key="1">
    <source>
        <dbReference type="Pfam" id="PF04149"/>
    </source>
</evidence>